<name>A0A3N4E621_9GAMM</name>
<evidence type="ECO:0000313" key="2">
    <source>
        <dbReference type="Proteomes" id="UP000278855"/>
    </source>
</evidence>
<evidence type="ECO:0000313" key="1">
    <source>
        <dbReference type="EMBL" id="RPA32288.1"/>
    </source>
</evidence>
<dbReference type="Proteomes" id="UP000278855">
    <property type="component" value="Unassembled WGS sequence"/>
</dbReference>
<dbReference type="EMBL" id="RKKB01000003">
    <property type="protein sequence ID" value="RPA32288.1"/>
    <property type="molecule type" value="Genomic_DNA"/>
</dbReference>
<dbReference type="AlphaFoldDB" id="A0A3N4E621"/>
<sequence>MCFDAYIPSHFNMRVWAIPKDKARSNMFVGYKTENSITTLNSVTSRHVGSCMSRWPRDKQIQAGFGWFVVADWEMFVVKNMIRLDLISIKLEK</sequence>
<gene>
    <name evidence="1" type="ORF">EGC77_10755</name>
</gene>
<proteinExistence type="predicted"/>
<reference evidence="2" key="1">
    <citation type="submission" date="2018-11" db="EMBL/GenBank/DDBJ databases">
        <title>Shewanella sp. R106.</title>
        <authorList>
            <person name="Hwang Y.J."/>
            <person name="Hwang C.Y."/>
        </authorList>
    </citation>
    <scope>NUCLEOTIDE SEQUENCE [LARGE SCALE GENOMIC DNA]</scope>
    <source>
        <strain evidence="2">R106</strain>
    </source>
</reference>
<protein>
    <submittedName>
        <fullName evidence="1">Uncharacterized protein</fullName>
    </submittedName>
</protein>
<organism evidence="1 2">
    <name type="scientific">Shewanella psychromarinicola</name>
    <dbReference type="NCBI Taxonomy" id="2487742"/>
    <lineage>
        <taxon>Bacteria</taxon>
        <taxon>Pseudomonadati</taxon>
        <taxon>Pseudomonadota</taxon>
        <taxon>Gammaproteobacteria</taxon>
        <taxon>Alteromonadales</taxon>
        <taxon>Shewanellaceae</taxon>
        <taxon>Shewanella</taxon>
    </lineage>
</organism>
<comment type="caution">
    <text evidence="1">The sequence shown here is derived from an EMBL/GenBank/DDBJ whole genome shotgun (WGS) entry which is preliminary data.</text>
</comment>
<accession>A0A3N4E621</accession>